<accession>A0A9N9W7Z4</accession>
<evidence type="ECO:0000313" key="1">
    <source>
        <dbReference type="EMBL" id="CAH0043375.1"/>
    </source>
</evidence>
<dbReference type="Proteomes" id="UP000775872">
    <property type="component" value="Unassembled WGS sequence"/>
</dbReference>
<reference evidence="2" key="1">
    <citation type="submission" date="2019-06" db="EMBL/GenBank/DDBJ databases">
        <authorList>
            <person name="Broberg M."/>
        </authorList>
    </citation>
    <scope>NUCLEOTIDE SEQUENCE [LARGE SCALE GENOMIC DNA]</scope>
</reference>
<organism evidence="1 2">
    <name type="scientific">Clonostachys solani</name>
    <dbReference type="NCBI Taxonomy" id="160281"/>
    <lineage>
        <taxon>Eukaryota</taxon>
        <taxon>Fungi</taxon>
        <taxon>Dikarya</taxon>
        <taxon>Ascomycota</taxon>
        <taxon>Pezizomycotina</taxon>
        <taxon>Sordariomycetes</taxon>
        <taxon>Hypocreomycetidae</taxon>
        <taxon>Hypocreales</taxon>
        <taxon>Bionectriaceae</taxon>
        <taxon>Clonostachys</taxon>
    </lineage>
</organism>
<gene>
    <name evidence="1" type="ORF">CSOL1703_00009312</name>
</gene>
<proteinExistence type="predicted"/>
<sequence length="141" mass="15556">MASARFEQGKSVAIACPTADYKVAAGHLAYEWIPRWAGDLCNLTHGRWGAAHIRKVPFQLRAAKHALLLISCKAALRSAMVHLNASLDQLRGDHVTCARREQQHKTLRSATALDSKYKRCNAASMREAENSERGISPTTSM</sequence>
<name>A0A9N9W7Z4_9HYPO</name>
<dbReference type="AlphaFoldDB" id="A0A9N9W7Z4"/>
<dbReference type="EMBL" id="CABFOC020000003">
    <property type="protein sequence ID" value="CAH0043375.1"/>
    <property type="molecule type" value="Genomic_DNA"/>
</dbReference>
<comment type="caution">
    <text evidence="1">The sequence shown here is derived from an EMBL/GenBank/DDBJ whole genome shotgun (WGS) entry which is preliminary data.</text>
</comment>
<protein>
    <submittedName>
        <fullName evidence="1">Uncharacterized protein</fullName>
    </submittedName>
</protein>
<reference evidence="1 2" key="2">
    <citation type="submission" date="2021-10" db="EMBL/GenBank/DDBJ databases">
        <authorList>
            <person name="Piombo E."/>
        </authorList>
    </citation>
    <scope>NUCLEOTIDE SEQUENCE [LARGE SCALE GENOMIC DNA]</scope>
</reference>
<keyword evidence="2" id="KW-1185">Reference proteome</keyword>
<evidence type="ECO:0000313" key="2">
    <source>
        <dbReference type="Proteomes" id="UP000775872"/>
    </source>
</evidence>